<dbReference type="PROSITE" id="PS00108">
    <property type="entry name" value="PROTEIN_KINASE_ST"/>
    <property type="match status" value="1"/>
</dbReference>
<comment type="caution">
    <text evidence="3">The sequence shown here is derived from an EMBL/GenBank/DDBJ whole genome shotgun (WGS) entry which is preliminary data.</text>
</comment>
<dbReference type="InterPro" id="IPR008271">
    <property type="entry name" value="Ser/Thr_kinase_AS"/>
</dbReference>
<feature type="compositionally biased region" description="Low complexity" evidence="1">
    <location>
        <begin position="157"/>
        <end position="170"/>
    </location>
</feature>
<dbReference type="InterPro" id="IPR001245">
    <property type="entry name" value="Ser-Thr/Tyr_kinase_cat_dom"/>
</dbReference>
<dbReference type="PROSITE" id="PS50011">
    <property type="entry name" value="PROTEIN_KINASE_DOM"/>
    <property type="match status" value="1"/>
</dbReference>
<evidence type="ECO:0000313" key="3">
    <source>
        <dbReference type="EMBL" id="KAF8758292.1"/>
    </source>
</evidence>
<accession>A0A8H7IFM7</accession>
<dbReference type="Gene3D" id="1.10.510.10">
    <property type="entry name" value="Transferase(Phosphotransferase) domain 1"/>
    <property type="match status" value="1"/>
</dbReference>
<dbReference type="AlphaFoldDB" id="A0A8H7IFM7"/>
<dbReference type="InterPro" id="IPR051681">
    <property type="entry name" value="Ser/Thr_Kinases-Pseudokinases"/>
</dbReference>
<dbReference type="InterPro" id="IPR011009">
    <property type="entry name" value="Kinase-like_dom_sf"/>
</dbReference>
<dbReference type="GO" id="GO:0004674">
    <property type="term" value="F:protein serine/threonine kinase activity"/>
    <property type="evidence" value="ECO:0007669"/>
    <property type="project" value="TreeGrafter"/>
</dbReference>
<name>A0A8H7IFM7_9AGAM</name>
<feature type="domain" description="Protein kinase" evidence="2">
    <location>
        <begin position="242"/>
        <end position="588"/>
    </location>
</feature>
<dbReference type="SMART" id="SM00220">
    <property type="entry name" value="S_TKc"/>
    <property type="match status" value="1"/>
</dbReference>
<keyword evidence="3" id="KW-0808">Transferase</keyword>
<dbReference type="PANTHER" id="PTHR44329">
    <property type="entry name" value="SERINE/THREONINE-PROTEIN KINASE TNNI3K-RELATED"/>
    <property type="match status" value="1"/>
</dbReference>
<dbReference type="PANTHER" id="PTHR44329:SF214">
    <property type="entry name" value="PROTEIN KINASE DOMAIN-CONTAINING PROTEIN"/>
    <property type="match status" value="1"/>
</dbReference>
<dbReference type="Pfam" id="PF07714">
    <property type="entry name" value="PK_Tyr_Ser-Thr"/>
    <property type="match status" value="1"/>
</dbReference>
<gene>
    <name evidence="3" type="ORF">RHS01_03152</name>
</gene>
<dbReference type="EMBL" id="JACYCF010000003">
    <property type="protein sequence ID" value="KAF8758292.1"/>
    <property type="molecule type" value="Genomic_DNA"/>
</dbReference>
<feature type="region of interest" description="Disordered" evidence="1">
    <location>
        <begin position="157"/>
        <end position="183"/>
    </location>
</feature>
<organism evidence="3 4">
    <name type="scientific">Rhizoctonia solani</name>
    <dbReference type="NCBI Taxonomy" id="456999"/>
    <lineage>
        <taxon>Eukaryota</taxon>
        <taxon>Fungi</taxon>
        <taxon>Dikarya</taxon>
        <taxon>Basidiomycota</taxon>
        <taxon>Agaricomycotina</taxon>
        <taxon>Agaricomycetes</taxon>
        <taxon>Cantharellales</taxon>
        <taxon>Ceratobasidiaceae</taxon>
        <taxon>Rhizoctonia</taxon>
    </lineage>
</organism>
<proteinExistence type="predicted"/>
<evidence type="ECO:0000259" key="2">
    <source>
        <dbReference type="PROSITE" id="PS50011"/>
    </source>
</evidence>
<sequence>MPSSGGFNGPRRPWVPSIAEVFGSSMYCAGAHERAASMVSDSNIQSTTRMGHPNLTSSVPTSSRNDAPIADQTVLAVTCDKLTYTNVTINRDTADAQTIRQTIASKITSNPSLKFDIYRIASSNAPLGYPLDDDQLLLTCLQERQGVPHFFADLDTSSVTRSSPSLPSDSATRHDPVPSRSTHHCQDLITDPGGNIAIPEPAQISPITQPFERQTRRYSVPYWDESPPIIASPGSDHAVSSLLRYRTPQPGQTHMVHGTLYSEPGRMSEAEVIRQNSGYSEGANSRMDAGSYQSQAFMEGPSLHGGCNRTISRRMTVDEVLHELHSHGCKSMSPYVNRSMSGDNPVAYGGFGDIYRGVLNNGAEVSLKCVRLEVDLDDAPWSPCDGFSMDGEWRPDPISGQHPYIDRYNLCAQIADGVAYLHQENVVHGDIKGVNTFVNFVWSIFTLFEYQANILVSKDLTPKITDFGTASRIDCTLKFTETSCSQTVSIRWTAPEVMAETIDKSTPEADVFSLGMEVFTGNVPFPGVSTPAVILKLVTGGHPARPEEHIPTGDDRADLLWSLLSDCWAFKPEDRPTADDVKYRMRIIGSI</sequence>
<evidence type="ECO:0000313" key="4">
    <source>
        <dbReference type="Proteomes" id="UP000614334"/>
    </source>
</evidence>
<dbReference type="InterPro" id="IPR000719">
    <property type="entry name" value="Prot_kinase_dom"/>
</dbReference>
<dbReference type="Proteomes" id="UP000614334">
    <property type="component" value="Unassembled WGS sequence"/>
</dbReference>
<protein>
    <submittedName>
        <fullName evidence="3">Kinase-like protein</fullName>
    </submittedName>
</protein>
<dbReference type="GO" id="GO:0005524">
    <property type="term" value="F:ATP binding"/>
    <property type="evidence" value="ECO:0007669"/>
    <property type="project" value="InterPro"/>
</dbReference>
<keyword evidence="3" id="KW-0418">Kinase</keyword>
<dbReference type="SUPFAM" id="SSF56112">
    <property type="entry name" value="Protein kinase-like (PK-like)"/>
    <property type="match status" value="1"/>
</dbReference>
<reference evidence="3" key="1">
    <citation type="submission" date="2020-09" db="EMBL/GenBank/DDBJ databases">
        <title>Comparative genome analyses of four rice-infecting Rhizoctonia solani isolates reveal extensive enrichment of homogalacturonan modification genes.</title>
        <authorList>
            <person name="Lee D.-Y."/>
            <person name="Jeon J."/>
            <person name="Kim K.-T."/>
            <person name="Cheong K."/>
            <person name="Song H."/>
            <person name="Choi G."/>
            <person name="Ko J."/>
            <person name="Opiyo S.O."/>
            <person name="Zuo S."/>
            <person name="Madhav S."/>
            <person name="Lee Y.-H."/>
            <person name="Wang G.-L."/>
        </authorList>
    </citation>
    <scope>NUCLEOTIDE SEQUENCE</scope>
    <source>
        <strain evidence="3">AG1-IA B2</strain>
    </source>
</reference>
<evidence type="ECO:0000256" key="1">
    <source>
        <dbReference type="SAM" id="MobiDB-lite"/>
    </source>
</evidence>